<evidence type="ECO:0000256" key="6">
    <source>
        <dbReference type="ARBA" id="ARBA00022793"/>
    </source>
</evidence>
<dbReference type="Gene3D" id="3.90.228.20">
    <property type="match status" value="1"/>
</dbReference>
<accession>A5D3I2</accession>
<dbReference type="HOGENOM" id="CLU_536211_0_0_9"/>
<evidence type="ECO:0000256" key="1">
    <source>
        <dbReference type="ARBA" id="ARBA00004742"/>
    </source>
</evidence>
<keyword evidence="11" id="KW-1185">Reference proteome</keyword>
<dbReference type="UniPathway" id="UPA00138"/>
<evidence type="ECO:0000256" key="3">
    <source>
        <dbReference type="ARBA" id="ARBA00012363"/>
    </source>
</evidence>
<dbReference type="InterPro" id="IPR013035">
    <property type="entry name" value="PEP_carboxykinase_C"/>
</dbReference>
<evidence type="ECO:0000256" key="4">
    <source>
        <dbReference type="ARBA" id="ARBA00022432"/>
    </source>
</evidence>
<dbReference type="GO" id="GO:0005829">
    <property type="term" value="C:cytosol"/>
    <property type="evidence" value="ECO:0007669"/>
    <property type="project" value="TreeGrafter"/>
</dbReference>
<dbReference type="EC" id="4.1.1.49" evidence="3"/>
<evidence type="ECO:0000313" key="10">
    <source>
        <dbReference type="EMBL" id="BAF59189.1"/>
    </source>
</evidence>
<dbReference type="NCBIfam" id="NF006821">
    <property type="entry name" value="PRK09344.1-3"/>
    <property type="match status" value="1"/>
</dbReference>
<dbReference type="GO" id="GO:0016301">
    <property type="term" value="F:kinase activity"/>
    <property type="evidence" value="ECO:0007669"/>
    <property type="project" value="UniProtKB-KW"/>
</dbReference>
<evidence type="ECO:0000256" key="7">
    <source>
        <dbReference type="ARBA" id="ARBA00022840"/>
    </source>
</evidence>
<comment type="catalytic activity">
    <reaction evidence="9">
        <text>oxaloacetate + ATP = phosphoenolpyruvate + ADP + CO2</text>
        <dbReference type="Rhea" id="RHEA:18617"/>
        <dbReference type="ChEBI" id="CHEBI:16452"/>
        <dbReference type="ChEBI" id="CHEBI:16526"/>
        <dbReference type="ChEBI" id="CHEBI:30616"/>
        <dbReference type="ChEBI" id="CHEBI:58702"/>
        <dbReference type="ChEBI" id="CHEBI:456216"/>
        <dbReference type="EC" id="4.1.1.49"/>
    </reaction>
</comment>
<keyword evidence="10" id="KW-0418">Kinase</keyword>
<dbReference type="Gene3D" id="2.170.8.10">
    <property type="entry name" value="Phosphoenolpyruvate Carboxykinase, domain 2"/>
    <property type="match status" value="1"/>
</dbReference>
<dbReference type="GO" id="GO:0004612">
    <property type="term" value="F:phosphoenolpyruvate carboxykinase (ATP) activity"/>
    <property type="evidence" value="ECO:0007669"/>
    <property type="project" value="UniProtKB-EC"/>
</dbReference>
<keyword evidence="4" id="KW-0312">Gluconeogenesis</keyword>
<keyword evidence="6" id="KW-0210">Decarboxylase</keyword>
<comment type="pathway">
    <text evidence="1">Carbohydrate biosynthesis; gluconeogenesis.</text>
</comment>
<evidence type="ECO:0000256" key="9">
    <source>
        <dbReference type="ARBA" id="ARBA00047371"/>
    </source>
</evidence>
<dbReference type="Proteomes" id="UP000006556">
    <property type="component" value="Chromosome"/>
</dbReference>
<evidence type="ECO:0000256" key="5">
    <source>
        <dbReference type="ARBA" id="ARBA00022741"/>
    </source>
</evidence>
<dbReference type="InterPro" id="IPR001272">
    <property type="entry name" value="PEP_carboxykinase_ATP"/>
</dbReference>
<dbReference type="GO" id="GO:0005524">
    <property type="term" value="F:ATP binding"/>
    <property type="evidence" value="ECO:0007669"/>
    <property type="project" value="UniProtKB-KW"/>
</dbReference>
<dbReference type="Gene3D" id="3.40.449.10">
    <property type="entry name" value="Phosphoenolpyruvate Carboxykinase, domain 1"/>
    <property type="match status" value="1"/>
</dbReference>
<keyword evidence="10" id="KW-0670">Pyruvate</keyword>
<dbReference type="STRING" id="370438.PTH_1008"/>
<organism evidence="10 11">
    <name type="scientific">Pelotomaculum thermopropionicum (strain DSM 13744 / JCM 10971 / SI)</name>
    <dbReference type="NCBI Taxonomy" id="370438"/>
    <lineage>
        <taxon>Bacteria</taxon>
        <taxon>Bacillati</taxon>
        <taxon>Bacillota</taxon>
        <taxon>Clostridia</taxon>
        <taxon>Eubacteriales</taxon>
        <taxon>Desulfotomaculaceae</taxon>
        <taxon>Pelotomaculum</taxon>
    </lineage>
</organism>
<keyword evidence="7" id="KW-0067">ATP-binding</keyword>
<keyword evidence="8" id="KW-0456">Lyase</keyword>
<dbReference type="AlphaFoldDB" id="A5D3I2"/>
<protein>
    <recommendedName>
        <fullName evidence="3">phosphoenolpyruvate carboxykinase (ATP)</fullName>
        <ecNumber evidence="3">4.1.1.49</ecNumber>
    </recommendedName>
</protein>
<dbReference type="InterPro" id="IPR008210">
    <property type="entry name" value="PEP_carboxykinase_N"/>
</dbReference>
<dbReference type="Pfam" id="PF01293">
    <property type="entry name" value="PEPCK_ATP"/>
    <property type="match status" value="1"/>
</dbReference>
<reference evidence="11" key="1">
    <citation type="journal article" date="2008" name="Genome Res.">
        <title>The genome of Pelotomaculum thermopropionicum reveals niche-associated evolution in anaerobic microbiota.</title>
        <authorList>
            <person name="Kosaka T."/>
            <person name="Kato S."/>
            <person name="Shimoyama T."/>
            <person name="Ishii S."/>
            <person name="Abe T."/>
            <person name="Watanabe K."/>
        </authorList>
    </citation>
    <scope>NUCLEOTIDE SEQUENCE [LARGE SCALE GENOMIC DNA]</scope>
    <source>
        <strain evidence="11">DSM 13744 / JCM 10971 / SI</strain>
    </source>
</reference>
<evidence type="ECO:0000313" key="11">
    <source>
        <dbReference type="Proteomes" id="UP000006556"/>
    </source>
</evidence>
<evidence type="ECO:0000256" key="8">
    <source>
        <dbReference type="ARBA" id="ARBA00023239"/>
    </source>
</evidence>
<evidence type="ECO:0000256" key="2">
    <source>
        <dbReference type="ARBA" id="ARBA00006052"/>
    </source>
</evidence>
<dbReference type="PIRSF" id="PIRSF006294">
    <property type="entry name" value="PEP_crbxkin"/>
    <property type="match status" value="1"/>
</dbReference>
<dbReference type="GO" id="GO:0006094">
    <property type="term" value="P:gluconeogenesis"/>
    <property type="evidence" value="ECO:0007669"/>
    <property type="project" value="UniProtKB-UniPathway"/>
</dbReference>
<dbReference type="eggNOG" id="COG1866">
    <property type="taxonomic scope" value="Bacteria"/>
</dbReference>
<dbReference type="KEGG" id="pth:PTH_1008"/>
<dbReference type="SUPFAM" id="SSF68923">
    <property type="entry name" value="PEP carboxykinase N-terminal domain"/>
    <property type="match status" value="1"/>
</dbReference>
<sequence>MHPFIRPVVAARLIMNPTFAQLREMARHEEKTTCYGSASFISKVRNRSAKNTYVLEGDYLGVDQNGISLEKENSLAEKVHEYLRSKEVICLDRQMGQHQNFRLNCRLYITKEYARIPFMWYNMLFEPEGEAKEPDLISIYVPEWPERVIFVHPEAGVTYILGTDYFGEVKKSFLRMALYVWKKRCGIGFHAGSKVLRVRTANGRLEDVGFILFGLSGTGKTSLTIHDHGLKGEERVIIRQDDMVMMDNNGYCYGTENGFYVKTEGLDQSQKVLYDAAVSPNAILENVKVLDDGRVLFDDTGLTSNGRCVVLRREVAWTDERIDLDKAHRIIFITRRDDIIPVVARLNAEQAAAYFMLGESIETSAGDPTRAGQSKREVGTNPFIIGREYYEGNKLLEILRNNPDMECYLLNTGSIGVGGLKPGKKIPIEVSAGIMKHLARGTVKWTVDPDWGYQVPLEIPGLDLAEYNPVNYFTPGEYRERVEKLRRERINWLAKYKGLKEEIVRAIL</sequence>
<name>A5D3I2_PELTS</name>
<dbReference type="SUPFAM" id="SSF53795">
    <property type="entry name" value="PEP carboxykinase-like"/>
    <property type="match status" value="1"/>
</dbReference>
<keyword evidence="10" id="KW-0808">Transferase</keyword>
<proteinExistence type="inferred from homology"/>
<dbReference type="PANTHER" id="PTHR30031">
    <property type="entry name" value="PHOSPHOENOLPYRUVATE CARBOXYKINASE ATP"/>
    <property type="match status" value="1"/>
</dbReference>
<dbReference type="PANTHER" id="PTHR30031:SF0">
    <property type="entry name" value="PHOSPHOENOLPYRUVATE CARBOXYKINASE (ATP)"/>
    <property type="match status" value="1"/>
</dbReference>
<gene>
    <name evidence="10" type="primary">PckA</name>
    <name evidence="10" type="ordered locus">PTH_1008</name>
</gene>
<comment type="similarity">
    <text evidence="2">Belongs to the phosphoenolpyruvate carboxykinase (ATP) family.</text>
</comment>
<dbReference type="EMBL" id="AP009389">
    <property type="protein sequence ID" value="BAF59189.1"/>
    <property type="molecule type" value="Genomic_DNA"/>
</dbReference>
<keyword evidence="5" id="KW-0547">Nucleotide-binding</keyword>